<dbReference type="InterPro" id="IPR027275">
    <property type="entry name" value="PRC-brl_dom"/>
</dbReference>
<organism evidence="3 4">
    <name type="scientific">Nodularia spumigena CENA596</name>
    <dbReference type="NCBI Taxonomy" id="1819295"/>
    <lineage>
        <taxon>Bacteria</taxon>
        <taxon>Bacillati</taxon>
        <taxon>Cyanobacteriota</taxon>
        <taxon>Cyanophyceae</taxon>
        <taxon>Nostocales</taxon>
        <taxon>Nodulariaceae</taxon>
        <taxon>Nodularia</taxon>
    </lineage>
</organism>
<dbReference type="InterPro" id="IPR019060">
    <property type="entry name" value="DUF2382"/>
</dbReference>
<dbReference type="PANTHER" id="PTHR38463:SF1">
    <property type="entry name" value="STRESS RESPONSE PROTEIN YSNF"/>
    <property type="match status" value="1"/>
</dbReference>
<dbReference type="RefSeq" id="WP_063872702.1">
    <property type="nucleotide sequence ID" value="NZ_CAWMRI010000126.1"/>
</dbReference>
<dbReference type="OrthoDB" id="510842at2"/>
<dbReference type="PANTHER" id="PTHR38463">
    <property type="entry name" value="STRESS RESPONSE PROTEIN YSNF"/>
    <property type="match status" value="1"/>
</dbReference>
<feature type="domain" description="DUF2382" evidence="2">
    <location>
        <begin position="148"/>
        <end position="261"/>
    </location>
</feature>
<proteinExistence type="predicted"/>
<evidence type="ECO:0000259" key="1">
    <source>
        <dbReference type="Pfam" id="PF05239"/>
    </source>
</evidence>
<dbReference type="Proteomes" id="UP000076555">
    <property type="component" value="Unassembled WGS sequence"/>
</dbReference>
<dbReference type="Pfam" id="PF05239">
    <property type="entry name" value="PRC"/>
    <property type="match status" value="1"/>
</dbReference>
<comment type="caution">
    <text evidence="3">The sequence shown here is derived from an EMBL/GenBank/DDBJ whole genome shotgun (WGS) entry which is preliminary data.</text>
</comment>
<dbReference type="NCBIfam" id="TIGR02271">
    <property type="entry name" value="YsnF/AvaK domain"/>
    <property type="match status" value="1"/>
</dbReference>
<dbReference type="EMBL" id="LWAJ01000126">
    <property type="protein sequence ID" value="KZL49855.1"/>
    <property type="molecule type" value="Genomic_DNA"/>
</dbReference>
<dbReference type="InterPro" id="IPR052967">
    <property type="entry name" value="Stress_Response_Assoc"/>
</dbReference>
<sequence length="280" mass="32302">MPLYKLEEFDPNYRQTFGGDDVKALDLYTEGGVRIGSVADALVDQGGRFRYLVIDSSLDSISKKILLPIGLSHINYPAKRVYVDGLSKEQVERLPEYQESMTVDEDYEKQVRLVFRPESKDGASEREISLYQREPDLYNLNEQYHQTLRLYEERLIANKHRIKTGEVAVGKHIETQTARVTVPVKKERVLIERVPPTEAGTVVDPNALKFQEGEVTRIELYEETPEIRKEAFVREEIRVKKVVDRHTVEAQDTIRREQLDIDTTGELHVDETGTQREEAV</sequence>
<dbReference type="AlphaFoldDB" id="A0A161VRS0"/>
<name>A0A161VRS0_NODSP</name>
<dbReference type="GO" id="GO:0019684">
    <property type="term" value="P:photosynthesis, light reaction"/>
    <property type="evidence" value="ECO:0007669"/>
    <property type="project" value="InterPro"/>
</dbReference>
<protein>
    <submittedName>
        <fullName evidence="3">Photosystem reaction center subunit H</fullName>
    </submittedName>
</protein>
<evidence type="ECO:0000313" key="3">
    <source>
        <dbReference type="EMBL" id="KZL49855.1"/>
    </source>
</evidence>
<dbReference type="Gene3D" id="3.90.50.10">
    <property type="entry name" value="Photosynthetic Reaction Center, subunit H, domain 2"/>
    <property type="match status" value="1"/>
</dbReference>
<evidence type="ECO:0000259" key="2">
    <source>
        <dbReference type="Pfam" id="PF09557"/>
    </source>
</evidence>
<dbReference type="InterPro" id="IPR011033">
    <property type="entry name" value="PRC_barrel-like_sf"/>
</dbReference>
<gene>
    <name evidence="3" type="ORF">A2T98_10360</name>
</gene>
<dbReference type="SUPFAM" id="SSF50346">
    <property type="entry name" value="PRC-barrel domain"/>
    <property type="match status" value="1"/>
</dbReference>
<reference evidence="3 4" key="1">
    <citation type="submission" date="2016-04" db="EMBL/GenBank/DDBJ databases">
        <title>Draft Genome Assembly of the Bloom-forming Cyanobacterium Nodularia spumigena Strain CENA596 in Shrimp Production Ponds.</title>
        <authorList>
            <person name="Popin R.V."/>
            <person name="Rigonato J."/>
            <person name="Abreu V.A."/>
            <person name="Andreote A.P."/>
            <person name="Silveira S.B."/>
            <person name="Odebrecht C."/>
            <person name="Fiore M.F."/>
        </authorList>
    </citation>
    <scope>NUCLEOTIDE SEQUENCE [LARGE SCALE GENOMIC DNA]</scope>
    <source>
        <strain evidence="3 4">CENA596</strain>
    </source>
</reference>
<dbReference type="InterPro" id="IPR014747">
    <property type="entry name" value="Bac_photo_RC_H_C"/>
</dbReference>
<evidence type="ECO:0000313" key="4">
    <source>
        <dbReference type="Proteomes" id="UP000076555"/>
    </source>
</evidence>
<dbReference type="Pfam" id="PF09557">
    <property type="entry name" value="DUF2382"/>
    <property type="match status" value="1"/>
</dbReference>
<accession>A0A161VRS0</accession>
<feature type="domain" description="PRC-barrel" evidence="1">
    <location>
        <begin position="16"/>
        <end position="89"/>
    </location>
</feature>
<dbReference type="GO" id="GO:0030077">
    <property type="term" value="C:plasma membrane light-harvesting complex"/>
    <property type="evidence" value="ECO:0007669"/>
    <property type="project" value="InterPro"/>
</dbReference>